<evidence type="ECO:0000256" key="1">
    <source>
        <dbReference type="SAM" id="SignalP"/>
    </source>
</evidence>
<comment type="caution">
    <text evidence="2">The sequence shown here is derived from an EMBL/GenBank/DDBJ whole genome shotgun (WGS) entry which is preliminary data.</text>
</comment>
<sequence>MLIFGLFEFLVAGPWIAVLGNSTRSKSGNPRSLTILGLRQAALPLKKTSFFSDKKEIQRSAAALGYVSQASSFFV</sequence>
<feature type="signal peptide" evidence="1">
    <location>
        <begin position="1"/>
        <end position="20"/>
    </location>
</feature>
<gene>
    <name evidence="2" type="ORF">BVC80_8805g13</name>
</gene>
<feature type="chain" id="PRO_5012419602" evidence="1">
    <location>
        <begin position="21"/>
        <end position="75"/>
    </location>
</feature>
<dbReference type="AlphaFoldDB" id="A0A200R826"/>
<accession>A0A200R826</accession>
<dbReference type="InParanoid" id="A0A200R826"/>
<dbReference type="EMBL" id="MVGT01000386">
    <property type="protein sequence ID" value="OVA18846.1"/>
    <property type="molecule type" value="Genomic_DNA"/>
</dbReference>
<protein>
    <submittedName>
        <fullName evidence="2">Uncharacterized protein</fullName>
    </submittedName>
</protein>
<reference evidence="2 3" key="1">
    <citation type="journal article" date="2017" name="Mol. Plant">
        <title>The Genome of Medicinal Plant Macleaya cordata Provides New Insights into Benzylisoquinoline Alkaloids Metabolism.</title>
        <authorList>
            <person name="Liu X."/>
            <person name="Liu Y."/>
            <person name="Huang P."/>
            <person name="Ma Y."/>
            <person name="Qing Z."/>
            <person name="Tang Q."/>
            <person name="Cao H."/>
            <person name="Cheng P."/>
            <person name="Zheng Y."/>
            <person name="Yuan Z."/>
            <person name="Zhou Y."/>
            <person name="Liu J."/>
            <person name="Tang Z."/>
            <person name="Zhuo Y."/>
            <person name="Zhang Y."/>
            <person name="Yu L."/>
            <person name="Huang J."/>
            <person name="Yang P."/>
            <person name="Peng Q."/>
            <person name="Zhang J."/>
            <person name="Jiang W."/>
            <person name="Zhang Z."/>
            <person name="Lin K."/>
            <person name="Ro D.K."/>
            <person name="Chen X."/>
            <person name="Xiong X."/>
            <person name="Shang Y."/>
            <person name="Huang S."/>
            <person name="Zeng J."/>
        </authorList>
    </citation>
    <scope>NUCLEOTIDE SEQUENCE [LARGE SCALE GENOMIC DNA]</scope>
    <source>
        <strain evidence="3">cv. BLH2017</strain>
        <tissue evidence="2">Root</tissue>
    </source>
</reference>
<dbReference type="OrthoDB" id="72772at2759"/>
<keyword evidence="3" id="KW-1185">Reference proteome</keyword>
<proteinExistence type="predicted"/>
<organism evidence="2 3">
    <name type="scientific">Macleaya cordata</name>
    <name type="common">Five-seeded plume-poppy</name>
    <name type="synonym">Bocconia cordata</name>
    <dbReference type="NCBI Taxonomy" id="56857"/>
    <lineage>
        <taxon>Eukaryota</taxon>
        <taxon>Viridiplantae</taxon>
        <taxon>Streptophyta</taxon>
        <taxon>Embryophyta</taxon>
        <taxon>Tracheophyta</taxon>
        <taxon>Spermatophyta</taxon>
        <taxon>Magnoliopsida</taxon>
        <taxon>Ranunculales</taxon>
        <taxon>Papaveraceae</taxon>
        <taxon>Papaveroideae</taxon>
        <taxon>Macleaya</taxon>
    </lineage>
</organism>
<evidence type="ECO:0000313" key="2">
    <source>
        <dbReference type="EMBL" id="OVA18846.1"/>
    </source>
</evidence>
<evidence type="ECO:0000313" key="3">
    <source>
        <dbReference type="Proteomes" id="UP000195402"/>
    </source>
</evidence>
<dbReference type="Proteomes" id="UP000195402">
    <property type="component" value="Unassembled WGS sequence"/>
</dbReference>
<name>A0A200R826_MACCD</name>
<keyword evidence="1" id="KW-0732">Signal</keyword>